<dbReference type="GO" id="GO:0016757">
    <property type="term" value="F:glycosyltransferase activity"/>
    <property type="evidence" value="ECO:0007669"/>
    <property type="project" value="UniProtKB-KW"/>
</dbReference>
<feature type="domain" description="DarT" evidence="7">
    <location>
        <begin position="1"/>
        <end position="125"/>
    </location>
</feature>
<keyword evidence="1 6" id="KW-1277">Toxin-antitoxin system</keyword>
<evidence type="ECO:0000256" key="4">
    <source>
        <dbReference type="ARBA" id="ARBA00022695"/>
    </source>
</evidence>
<dbReference type="PROSITE" id="PS52018">
    <property type="entry name" value="DART"/>
    <property type="match status" value="1"/>
</dbReference>
<keyword evidence="3" id="KW-0808">Transferase</keyword>
<evidence type="ECO:0000256" key="6">
    <source>
        <dbReference type="PROSITE-ProRule" id="PRU01362"/>
    </source>
</evidence>
<keyword evidence="5 6" id="KW-0238">DNA-binding</keyword>
<reference evidence="8 9" key="1">
    <citation type="journal article" date="2016" name="Nat. Commun.">
        <title>Thousands of microbial genomes shed light on interconnected biogeochemical processes in an aquifer system.</title>
        <authorList>
            <person name="Anantharaman K."/>
            <person name="Brown C.T."/>
            <person name="Hug L.A."/>
            <person name="Sharon I."/>
            <person name="Castelle C.J."/>
            <person name="Probst A.J."/>
            <person name="Thomas B.C."/>
            <person name="Singh A."/>
            <person name="Wilkins M.J."/>
            <person name="Karaoz U."/>
            <person name="Brodie E.L."/>
            <person name="Williams K.H."/>
            <person name="Hubbard S.S."/>
            <person name="Banfield J.F."/>
        </authorList>
    </citation>
    <scope>NUCLEOTIDE SEQUENCE [LARGE SCALE GENOMIC DNA]</scope>
</reference>
<dbReference type="AlphaFoldDB" id="A0A1F7S2E1"/>
<evidence type="ECO:0000313" key="8">
    <source>
        <dbReference type="EMBL" id="OGL47414.1"/>
    </source>
</evidence>
<dbReference type="GO" id="GO:0003677">
    <property type="term" value="F:DNA binding"/>
    <property type="evidence" value="ECO:0007669"/>
    <property type="project" value="UniProtKB-UniRule"/>
</dbReference>
<keyword evidence="2" id="KW-0328">Glycosyltransferase</keyword>
<sequence>MFKRKDLHKELCVLQIDKKVLNLSQVVITDGNASSSYVRFYSVAEGLRVLDKELVFAKYWNQEDPIEKFRHTSIKCAEVLVLDKLPKDFIIGAYVSCEESKSKLYDIMEEIEPDFPITINPDLFFQ</sequence>
<dbReference type="Pfam" id="PF14487">
    <property type="entry name" value="DarT"/>
    <property type="match status" value="1"/>
</dbReference>
<evidence type="ECO:0000259" key="7">
    <source>
        <dbReference type="PROSITE" id="PS52018"/>
    </source>
</evidence>
<evidence type="ECO:0000256" key="5">
    <source>
        <dbReference type="ARBA" id="ARBA00023125"/>
    </source>
</evidence>
<dbReference type="EMBL" id="MGDE01000037">
    <property type="protein sequence ID" value="OGL47414.1"/>
    <property type="molecule type" value="Genomic_DNA"/>
</dbReference>
<evidence type="ECO:0000256" key="3">
    <source>
        <dbReference type="ARBA" id="ARBA00022679"/>
    </source>
</evidence>
<comment type="caution">
    <text evidence="6">Lacks conserved residue(s) required for the propagation of feature annotation.</text>
</comment>
<protein>
    <recommendedName>
        <fullName evidence="7">DarT domain-containing protein</fullName>
    </recommendedName>
</protein>
<evidence type="ECO:0000256" key="2">
    <source>
        <dbReference type="ARBA" id="ARBA00022676"/>
    </source>
</evidence>
<organism evidence="8 9">
    <name type="scientific">Candidatus Schekmanbacteria bacterium RBG_16_38_10</name>
    <dbReference type="NCBI Taxonomy" id="1817879"/>
    <lineage>
        <taxon>Bacteria</taxon>
        <taxon>Candidatus Schekmaniibacteriota</taxon>
    </lineage>
</organism>
<comment type="similarity">
    <text evidence="6">Belongs to the DarT ADP-ribosyltransferase family.</text>
</comment>
<gene>
    <name evidence="8" type="ORF">A2W05_05690</name>
</gene>
<evidence type="ECO:0000313" key="9">
    <source>
        <dbReference type="Proteomes" id="UP000178797"/>
    </source>
</evidence>
<proteinExistence type="inferred from homology"/>
<dbReference type="Proteomes" id="UP000178797">
    <property type="component" value="Unassembled WGS sequence"/>
</dbReference>
<comment type="caution">
    <text evidence="8">The sequence shown here is derived from an EMBL/GenBank/DDBJ whole genome shotgun (WGS) entry which is preliminary data.</text>
</comment>
<name>A0A1F7S2E1_9BACT</name>
<keyword evidence="4" id="KW-0548">Nucleotidyltransferase</keyword>
<dbReference type="GO" id="GO:0016779">
    <property type="term" value="F:nucleotidyltransferase activity"/>
    <property type="evidence" value="ECO:0007669"/>
    <property type="project" value="UniProtKB-KW"/>
</dbReference>
<evidence type="ECO:0000256" key="1">
    <source>
        <dbReference type="ARBA" id="ARBA00022649"/>
    </source>
</evidence>
<accession>A0A1F7S2E1</accession>
<dbReference type="InterPro" id="IPR029494">
    <property type="entry name" value="DarT"/>
</dbReference>